<name>A0AA48KDN9_9BACT</name>
<evidence type="ECO:0000313" key="2">
    <source>
        <dbReference type="Proteomes" id="UP001238179"/>
    </source>
</evidence>
<organism evidence="1 2">
    <name type="scientific">Mesoterricola silvestris</name>
    <dbReference type="NCBI Taxonomy" id="2927979"/>
    <lineage>
        <taxon>Bacteria</taxon>
        <taxon>Pseudomonadati</taxon>
        <taxon>Acidobacteriota</taxon>
        <taxon>Holophagae</taxon>
        <taxon>Holophagales</taxon>
        <taxon>Holophagaceae</taxon>
        <taxon>Mesoterricola</taxon>
    </lineage>
</organism>
<gene>
    <name evidence="1" type="ORF">METEAL_38070</name>
</gene>
<dbReference type="AlphaFoldDB" id="A0AA48KDN9"/>
<protein>
    <submittedName>
        <fullName evidence="1">Uncharacterized protein</fullName>
    </submittedName>
</protein>
<evidence type="ECO:0000313" key="1">
    <source>
        <dbReference type="EMBL" id="BDU74633.1"/>
    </source>
</evidence>
<reference evidence="2" key="1">
    <citation type="journal article" date="2023" name="Int. J. Syst. Evol. Microbiol.">
        <title>Mesoterricola silvestris gen. nov., sp. nov., Mesoterricola sediminis sp. nov., Geothrix oryzae sp. nov., Geothrix edaphica sp. nov., Geothrix rubra sp. nov., and Geothrix limicola sp. nov., six novel members of Acidobacteriota isolated from soils.</title>
        <authorList>
            <person name="Itoh H."/>
            <person name="Sugisawa Y."/>
            <person name="Mise K."/>
            <person name="Xu Z."/>
            <person name="Kuniyasu M."/>
            <person name="Ushijima N."/>
            <person name="Kawano K."/>
            <person name="Kobayashi E."/>
            <person name="Shiratori Y."/>
            <person name="Masuda Y."/>
            <person name="Senoo K."/>
        </authorList>
    </citation>
    <scope>NUCLEOTIDE SEQUENCE [LARGE SCALE GENOMIC DNA]</scope>
    <source>
        <strain evidence="2">W79</strain>
    </source>
</reference>
<dbReference type="RefSeq" id="WP_306598721.1">
    <property type="nucleotide sequence ID" value="NZ_AP027080.1"/>
</dbReference>
<sequence length="155" mass="17291">MQEVQIKAPKHEFTLLCDDIRQEMGGKTSLMGLYDHHIVVPQIPFVLPKVCFYTRFSRMDGIFKFSFSIVAPGGERKDIIRDSDVQIPDGAKEGTFNVIASPFEVGGEGVYEVIIGLTKGADRFEYIYKFAISDGQRLQSDYEKAMAEAQNGAGN</sequence>
<dbReference type="KEGG" id="msil:METEAL_38070"/>
<dbReference type="EMBL" id="AP027080">
    <property type="protein sequence ID" value="BDU74633.1"/>
    <property type="molecule type" value="Genomic_DNA"/>
</dbReference>
<keyword evidence="2" id="KW-1185">Reference proteome</keyword>
<dbReference type="InterPro" id="IPR054221">
    <property type="entry name" value="DUF6941"/>
</dbReference>
<proteinExistence type="predicted"/>
<dbReference type="Proteomes" id="UP001238179">
    <property type="component" value="Chromosome"/>
</dbReference>
<dbReference type="Pfam" id="PF22091">
    <property type="entry name" value="DUF6941"/>
    <property type="match status" value="1"/>
</dbReference>
<accession>A0AA48KDN9</accession>